<comment type="caution">
    <text evidence="2">The sequence shown here is derived from an EMBL/GenBank/DDBJ whole genome shotgun (WGS) entry which is preliminary data.</text>
</comment>
<dbReference type="EMBL" id="MTHB01000123">
    <property type="protein sequence ID" value="OXC76570.1"/>
    <property type="molecule type" value="Genomic_DNA"/>
</dbReference>
<name>A0A226X0N1_CABSO</name>
<feature type="transmembrane region" description="Helical" evidence="1">
    <location>
        <begin position="427"/>
        <end position="448"/>
    </location>
</feature>
<reference evidence="3" key="1">
    <citation type="submission" date="2017-01" db="EMBL/GenBank/DDBJ databases">
        <title>Genome Analysis of Deinococcus marmoris KOPRI26562.</title>
        <authorList>
            <person name="Kim J.H."/>
            <person name="Oh H.-M."/>
        </authorList>
    </citation>
    <scope>NUCLEOTIDE SEQUENCE [LARGE SCALE GENOMIC DNA]</scope>
    <source>
        <strain evidence="3">PAMC 26633</strain>
    </source>
</reference>
<organism evidence="2 3">
    <name type="scientific">Caballeronia sordidicola</name>
    <name type="common">Burkholderia sordidicola</name>
    <dbReference type="NCBI Taxonomy" id="196367"/>
    <lineage>
        <taxon>Bacteria</taxon>
        <taxon>Pseudomonadati</taxon>
        <taxon>Pseudomonadota</taxon>
        <taxon>Betaproteobacteria</taxon>
        <taxon>Burkholderiales</taxon>
        <taxon>Burkholderiaceae</taxon>
        <taxon>Caballeronia</taxon>
    </lineage>
</organism>
<keyword evidence="1" id="KW-0812">Transmembrane</keyword>
<accession>A0A226X0N1</accession>
<keyword evidence="1" id="KW-0472">Membrane</keyword>
<feature type="transmembrane region" description="Helical" evidence="1">
    <location>
        <begin position="396"/>
        <end position="415"/>
    </location>
</feature>
<dbReference type="OrthoDB" id="9005031at2"/>
<protein>
    <submittedName>
        <fullName evidence="2">Uncharacterized protein</fullName>
    </submittedName>
</protein>
<feature type="transmembrane region" description="Helical" evidence="1">
    <location>
        <begin position="21"/>
        <end position="42"/>
    </location>
</feature>
<dbReference type="Proteomes" id="UP000214720">
    <property type="component" value="Unassembled WGS sequence"/>
</dbReference>
<gene>
    <name evidence="2" type="ORF">BSU04_21375</name>
</gene>
<keyword evidence="1" id="KW-1133">Transmembrane helix</keyword>
<evidence type="ECO:0000256" key="1">
    <source>
        <dbReference type="SAM" id="Phobius"/>
    </source>
</evidence>
<proteinExistence type="predicted"/>
<dbReference type="RefSeq" id="WP_089162302.1">
    <property type="nucleotide sequence ID" value="NZ_MTHB01000123.1"/>
</dbReference>
<evidence type="ECO:0000313" key="2">
    <source>
        <dbReference type="EMBL" id="OXC76570.1"/>
    </source>
</evidence>
<sequence length="460" mass="51049">MNRRWSLSSVPRQADALAPPVWLLVVLFGVIQAIGAALRVYTWPKGQPVMVPEFLMGLIVIPWLFWLGACGALFFAYLQDQNRAVWWNYLTEEHMTGWRLWAQTRVVVVDSVVLSPEPDLAERMLKLEGTLPDNPGKALLLSEPATRQGGARLQSVFDQLLTPLIPALTRMKRADKMEIVYQTERENDIVHLRAAWDRFELPHTPTFQWLAPDAASPLTGPWFAVRPPECRIVIACQLHSPDVTPKFSEVAVALLLTTSKFAARTKIKPQASIFRPITADFSTAEHALGTLLRAEQTPVDKLRHFWSSHLNKITAHAVDAAVKDSALKVEHHDIDKAIGKGGPANRWLAQALAAEMVQHGQGAQLIAVPHASGVAWNLVASNPAPVLRPAHPPIHYFSWPFLAMVIAFVACLFFILLPDGLSDTLKIAMIAAIPVLVVVQIGAEIWTLKRTSRAFANEVR</sequence>
<feature type="transmembrane region" description="Helical" evidence="1">
    <location>
        <begin position="54"/>
        <end position="78"/>
    </location>
</feature>
<evidence type="ECO:0000313" key="3">
    <source>
        <dbReference type="Proteomes" id="UP000214720"/>
    </source>
</evidence>
<dbReference type="AlphaFoldDB" id="A0A226X0N1"/>